<proteinExistence type="predicted"/>
<accession>A0A0F5I7R7</accession>
<dbReference type="EMBL" id="JWIR02000024">
    <property type="protein sequence ID" value="KKB41217.1"/>
    <property type="molecule type" value="Genomic_DNA"/>
</dbReference>
<comment type="caution">
    <text evidence="1">The sequence shown here is derived from an EMBL/GenBank/DDBJ whole genome shotgun (WGS) entry which is preliminary data.</text>
</comment>
<evidence type="ECO:0000313" key="1">
    <source>
        <dbReference type="EMBL" id="KKB41217.1"/>
    </source>
</evidence>
<reference evidence="1" key="1">
    <citation type="submission" date="2015-02" db="EMBL/GenBank/DDBJ databases">
        <title>Genome Assembly of Bacillaceae bacterium MTCC 8252.</title>
        <authorList>
            <person name="Verma A."/>
            <person name="Khatri I."/>
            <person name="Mual P."/>
            <person name="Subramanian S."/>
            <person name="Krishnamurthi S."/>
        </authorList>
    </citation>
    <scope>NUCLEOTIDE SEQUENCE [LARGE SCALE GENOMIC DNA]</scope>
    <source>
        <strain evidence="1">MTCC 8252</strain>
    </source>
</reference>
<sequence length="42" mass="4496">MAKQKSMSGKATMTALALGAAFLLRNEKSRNKVMGQLKSLGK</sequence>
<evidence type="ECO:0000313" key="2">
    <source>
        <dbReference type="Proteomes" id="UP000031563"/>
    </source>
</evidence>
<dbReference type="Proteomes" id="UP000031563">
    <property type="component" value="Unassembled WGS sequence"/>
</dbReference>
<keyword evidence="2" id="KW-1185">Reference proteome</keyword>
<gene>
    <name evidence="1" type="ORF">QY95_00924</name>
</gene>
<evidence type="ECO:0008006" key="3">
    <source>
        <dbReference type="Google" id="ProtNLM"/>
    </source>
</evidence>
<organism evidence="1 2">
    <name type="scientific">Bacillus thermotolerans</name>
    <name type="common">Quasibacillus thermotolerans</name>
    <dbReference type="NCBI Taxonomy" id="1221996"/>
    <lineage>
        <taxon>Bacteria</taxon>
        <taxon>Bacillati</taxon>
        <taxon>Bacillota</taxon>
        <taxon>Bacilli</taxon>
        <taxon>Bacillales</taxon>
        <taxon>Bacillaceae</taxon>
        <taxon>Bacillus</taxon>
    </lineage>
</organism>
<dbReference type="AlphaFoldDB" id="A0A0F5I7R7"/>
<protein>
    <recommendedName>
        <fullName evidence="3">DUF3918 domain-containing protein</fullName>
    </recommendedName>
</protein>
<name>A0A0F5I7R7_BACTR</name>